<evidence type="ECO:0000313" key="6">
    <source>
        <dbReference type="EMBL" id="USY19452.1"/>
    </source>
</evidence>
<evidence type="ECO:0000256" key="2">
    <source>
        <dbReference type="ARBA" id="ARBA00022741"/>
    </source>
</evidence>
<dbReference type="PANTHER" id="PTHR43585">
    <property type="entry name" value="FUMIPYRROLE BIOSYNTHESIS PROTEIN C"/>
    <property type="match status" value="1"/>
</dbReference>
<name>A0ABY5D8H2_9ACTN</name>
<dbReference type="InterPro" id="IPR052032">
    <property type="entry name" value="ATP-dep_AA_Ligase"/>
</dbReference>
<gene>
    <name evidence="6" type="ORF">NE857_30115</name>
</gene>
<reference evidence="6" key="1">
    <citation type="submission" date="2022-06" db="EMBL/GenBank/DDBJ databases">
        <authorList>
            <person name="Ping M."/>
        </authorList>
    </citation>
    <scope>NUCLEOTIDE SEQUENCE</scope>
    <source>
        <strain evidence="6">JCM11759T</strain>
    </source>
</reference>
<evidence type="ECO:0000256" key="4">
    <source>
        <dbReference type="PROSITE-ProRule" id="PRU00409"/>
    </source>
</evidence>
<evidence type="ECO:0000313" key="7">
    <source>
        <dbReference type="Proteomes" id="UP001055940"/>
    </source>
</evidence>
<keyword evidence="1" id="KW-0436">Ligase</keyword>
<dbReference type="Pfam" id="PF13535">
    <property type="entry name" value="ATP-grasp_4"/>
    <property type="match status" value="1"/>
</dbReference>
<dbReference type="PROSITE" id="PS50975">
    <property type="entry name" value="ATP_GRASP"/>
    <property type="match status" value="1"/>
</dbReference>
<feature type="domain" description="ATP-grasp" evidence="5">
    <location>
        <begin position="117"/>
        <end position="320"/>
    </location>
</feature>
<proteinExistence type="predicted"/>
<dbReference type="SUPFAM" id="SSF56059">
    <property type="entry name" value="Glutathione synthetase ATP-binding domain-like"/>
    <property type="match status" value="1"/>
</dbReference>
<protein>
    <submittedName>
        <fullName evidence="6">ATP-grasp domain-containing protein</fullName>
    </submittedName>
</protein>
<dbReference type="EMBL" id="CP099837">
    <property type="protein sequence ID" value="USY19452.1"/>
    <property type="molecule type" value="Genomic_DNA"/>
</dbReference>
<keyword evidence="3 4" id="KW-0067">ATP-binding</keyword>
<dbReference type="Proteomes" id="UP001055940">
    <property type="component" value="Chromosome"/>
</dbReference>
<accession>A0ABY5D8H2</accession>
<dbReference type="InterPro" id="IPR011761">
    <property type="entry name" value="ATP-grasp"/>
</dbReference>
<evidence type="ECO:0000259" key="5">
    <source>
        <dbReference type="PROSITE" id="PS50975"/>
    </source>
</evidence>
<keyword evidence="2 4" id="KW-0547">Nucleotide-binding</keyword>
<dbReference type="RefSeq" id="WP_254418676.1">
    <property type="nucleotide sequence ID" value="NZ_BAAAJB010000092.1"/>
</dbReference>
<evidence type="ECO:0000256" key="3">
    <source>
        <dbReference type="ARBA" id="ARBA00022840"/>
    </source>
</evidence>
<keyword evidence="7" id="KW-1185">Reference proteome</keyword>
<evidence type="ECO:0000256" key="1">
    <source>
        <dbReference type="ARBA" id="ARBA00022598"/>
    </source>
</evidence>
<dbReference type="PANTHER" id="PTHR43585:SF2">
    <property type="entry name" value="ATP-GRASP ENZYME FSQD"/>
    <property type="match status" value="1"/>
</dbReference>
<organism evidence="6 7">
    <name type="scientific">Nocardiopsis exhalans</name>
    <dbReference type="NCBI Taxonomy" id="163604"/>
    <lineage>
        <taxon>Bacteria</taxon>
        <taxon>Bacillati</taxon>
        <taxon>Actinomycetota</taxon>
        <taxon>Actinomycetes</taxon>
        <taxon>Streptosporangiales</taxon>
        <taxon>Nocardiopsidaceae</taxon>
        <taxon>Nocardiopsis</taxon>
    </lineage>
</organism>
<dbReference type="Gene3D" id="3.30.470.20">
    <property type="entry name" value="ATP-grasp fold, B domain"/>
    <property type="match status" value="1"/>
</dbReference>
<sequence length="446" mass="48492">MDTSGIPVVLAMRDGLRIRDDHVDTLRRLGLAIHLLTEEQQARDDTRYTAVHLLPAATTDRELEERITAVLASTGAPFALTFQETDIVAVGRANSRYGVHWSRPDADAVARDKTLQRAHLTANGLPAPRYRAVGAHGAGPDALDHVGLPCVVKPTRGASSSHVELVRTPEEATAALDAIERLARSGAHHFYDVLPDEWALVEEYLPGEEVTCDGVVIDGRFHLGGVHTKVLPDSPWFEEDLYTLPYGDPAVEQEITATAQAMVSALDLEVALFNVELRRDSQGRFRVVEFSTRISGGHVYRNIRDVHEIDLVELFVRAALGEEGIAKRARDRHPGACATCIKFVYRNGIVVSNGAGRAEASSAFAAYYPLATPGQEVRSAPEGFDLCGLLSVRAPYEPRQHPAQVHRVAEELLGELDLVVAPFAARVDSTGRPDTAQPAEGGAARH</sequence>